<dbReference type="Proteomes" id="UP000042997">
    <property type="component" value="Unassembled WGS sequence"/>
</dbReference>
<dbReference type="EC" id="1.1.1.-" evidence="5"/>
<feature type="domain" description="Ketoreductase" evidence="4">
    <location>
        <begin position="4"/>
        <end position="184"/>
    </location>
</feature>
<name>A0A098BJN9_9NOCA</name>
<gene>
    <name evidence="5" type="ORF">RHRU231_360021</name>
</gene>
<proteinExistence type="inferred from homology"/>
<keyword evidence="2 5" id="KW-0560">Oxidoreductase</keyword>
<dbReference type="PRINTS" id="PR00081">
    <property type="entry name" value="GDHRDH"/>
</dbReference>
<evidence type="ECO:0000259" key="4">
    <source>
        <dbReference type="SMART" id="SM00822"/>
    </source>
</evidence>
<dbReference type="AlphaFoldDB" id="A0A098BJN9"/>
<dbReference type="eggNOG" id="COG1028">
    <property type="taxonomic scope" value="Bacteria"/>
</dbReference>
<evidence type="ECO:0000313" key="5">
    <source>
        <dbReference type="EMBL" id="CDZ87901.1"/>
    </source>
</evidence>
<dbReference type="EMBL" id="CCSD01000046">
    <property type="protein sequence ID" value="CDZ87901.1"/>
    <property type="molecule type" value="Genomic_DNA"/>
</dbReference>
<sequence length="246" mass="25437">MMSGTVVVTGAGRGLGYCIAERLCAEGRRVVIAERNAANAEAAATALRDRGGEAIAVVTDIADAASVRALAVRVAEEGPLVGLVNNAAVADGVGGDAFWELPEPEFDRITSVNVRGTWLVTKHLWPLLAAAGGAIVNMASDVAFYGSPRLVHYVASKGAVVAMTRSMARDAGPHGVRVNAVAPGLVRVEATESVPAARYATYAQGRALPRDQTPEDVAGVVRFLLSEDAAFVTGQTVVVDGGFVLN</sequence>
<dbReference type="SUPFAM" id="SSF51735">
    <property type="entry name" value="NAD(P)-binding Rossmann-fold domains"/>
    <property type="match status" value="1"/>
</dbReference>
<organism evidence="5 6">
    <name type="scientific">Rhodococcus ruber</name>
    <dbReference type="NCBI Taxonomy" id="1830"/>
    <lineage>
        <taxon>Bacteria</taxon>
        <taxon>Bacillati</taxon>
        <taxon>Actinomycetota</taxon>
        <taxon>Actinomycetes</taxon>
        <taxon>Mycobacteriales</taxon>
        <taxon>Nocardiaceae</taxon>
        <taxon>Rhodococcus</taxon>
    </lineage>
</organism>
<dbReference type="PROSITE" id="PS00061">
    <property type="entry name" value="ADH_SHORT"/>
    <property type="match status" value="1"/>
</dbReference>
<dbReference type="PANTHER" id="PTHR24321">
    <property type="entry name" value="DEHYDROGENASES, SHORT CHAIN"/>
    <property type="match status" value="1"/>
</dbReference>
<evidence type="ECO:0000256" key="2">
    <source>
        <dbReference type="ARBA" id="ARBA00023002"/>
    </source>
</evidence>
<dbReference type="InterPro" id="IPR002347">
    <property type="entry name" value="SDR_fam"/>
</dbReference>
<accession>A0A098BJN9</accession>
<dbReference type="CDD" id="cd05233">
    <property type="entry name" value="SDR_c"/>
    <property type="match status" value="1"/>
</dbReference>
<evidence type="ECO:0000256" key="3">
    <source>
        <dbReference type="ARBA" id="ARBA00023027"/>
    </source>
</evidence>
<dbReference type="InterPro" id="IPR036291">
    <property type="entry name" value="NAD(P)-bd_dom_sf"/>
</dbReference>
<evidence type="ECO:0000313" key="6">
    <source>
        <dbReference type="Proteomes" id="UP000042997"/>
    </source>
</evidence>
<dbReference type="GO" id="GO:0016491">
    <property type="term" value="F:oxidoreductase activity"/>
    <property type="evidence" value="ECO:0007669"/>
    <property type="project" value="UniProtKB-KW"/>
</dbReference>
<comment type="similarity">
    <text evidence="1">Belongs to the short-chain dehydrogenases/reductases (SDR) family.</text>
</comment>
<dbReference type="Pfam" id="PF13561">
    <property type="entry name" value="adh_short_C2"/>
    <property type="match status" value="1"/>
</dbReference>
<dbReference type="InterPro" id="IPR057326">
    <property type="entry name" value="KR_dom"/>
</dbReference>
<dbReference type="Gene3D" id="3.40.50.720">
    <property type="entry name" value="NAD(P)-binding Rossmann-like Domain"/>
    <property type="match status" value="1"/>
</dbReference>
<evidence type="ECO:0000256" key="1">
    <source>
        <dbReference type="ARBA" id="ARBA00006484"/>
    </source>
</evidence>
<reference evidence="5 6" key="1">
    <citation type="journal article" date="2014" name="Genome Announc.">
        <title>Draft Genome Sequence of Propane- and Butane-Oxidizing Actinobacterium Rhodococcus ruber IEGM 231.</title>
        <authorList>
            <person name="Ivshina I.B."/>
            <person name="Kuyukina M.S."/>
            <person name="Krivoruchko A.V."/>
            <person name="Barbe V."/>
            <person name="Fischer C."/>
        </authorList>
    </citation>
    <scope>NUCLEOTIDE SEQUENCE [LARGE SCALE GENOMIC DNA]</scope>
</reference>
<dbReference type="FunFam" id="3.40.50.720:FF:000084">
    <property type="entry name" value="Short-chain dehydrogenase reductase"/>
    <property type="match status" value="1"/>
</dbReference>
<protein>
    <submittedName>
        <fullName evidence="5">Putative short-chain dehydrogenase</fullName>
        <ecNumber evidence="5">1.1.1.-</ecNumber>
    </submittedName>
</protein>
<dbReference type="InterPro" id="IPR020904">
    <property type="entry name" value="Sc_DH/Rdtase_CS"/>
</dbReference>
<dbReference type="PRINTS" id="PR00080">
    <property type="entry name" value="SDRFAMILY"/>
</dbReference>
<keyword evidence="3" id="KW-0520">NAD</keyword>
<dbReference type="SMART" id="SM00822">
    <property type="entry name" value="PKS_KR"/>
    <property type="match status" value="1"/>
</dbReference>
<dbReference type="PANTHER" id="PTHR24321:SF8">
    <property type="entry name" value="ESTRADIOL 17-BETA-DEHYDROGENASE 8-RELATED"/>
    <property type="match status" value="1"/>
</dbReference>